<dbReference type="AlphaFoldDB" id="A0A0G4GW48"/>
<feature type="region of interest" description="Disordered" evidence="1">
    <location>
        <begin position="107"/>
        <end position="131"/>
    </location>
</feature>
<organism evidence="2 3">
    <name type="scientific">Vitrella brassicaformis (strain CCMP3155)</name>
    <dbReference type="NCBI Taxonomy" id="1169540"/>
    <lineage>
        <taxon>Eukaryota</taxon>
        <taxon>Sar</taxon>
        <taxon>Alveolata</taxon>
        <taxon>Colpodellida</taxon>
        <taxon>Vitrellaceae</taxon>
        <taxon>Vitrella</taxon>
    </lineage>
</organism>
<evidence type="ECO:0000313" key="3">
    <source>
        <dbReference type="Proteomes" id="UP000041254"/>
    </source>
</evidence>
<protein>
    <submittedName>
        <fullName evidence="2">Uncharacterized protein</fullName>
    </submittedName>
</protein>
<sequence>MSNVVIVRLSECPAPWLVCPRTRRRASLVAVRDALPFTAGPLGRLFAETSSGGAIPSADATYEDAAMKLKLVNRILLLLGPDKANELLGAINELLQDRDEQMQQVRQEMKEMRQEREQFKKERDEHDSMLEKQLAAERAHHWKKLDRMLSKEQPFD</sequence>
<gene>
    <name evidence="2" type="ORF">Vbra_22400</name>
</gene>
<dbReference type="EMBL" id="CDMY01000845">
    <property type="protein sequence ID" value="CEM35158.1"/>
    <property type="molecule type" value="Genomic_DNA"/>
</dbReference>
<dbReference type="Proteomes" id="UP000041254">
    <property type="component" value="Unassembled WGS sequence"/>
</dbReference>
<keyword evidence="3" id="KW-1185">Reference proteome</keyword>
<dbReference type="InParanoid" id="A0A0G4GW48"/>
<accession>A0A0G4GW48</accession>
<name>A0A0G4GW48_VITBC</name>
<evidence type="ECO:0000256" key="1">
    <source>
        <dbReference type="SAM" id="MobiDB-lite"/>
    </source>
</evidence>
<evidence type="ECO:0000313" key="2">
    <source>
        <dbReference type="EMBL" id="CEM35158.1"/>
    </source>
</evidence>
<dbReference type="VEuPathDB" id="CryptoDB:Vbra_22400"/>
<proteinExistence type="predicted"/>
<reference evidence="2 3" key="1">
    <citation type="submission" date="2014-11" db="EMBL/GenBank/DDBJ databases">
        <authorList>
            <person name="Zhu J."/>
            <person name="Qi W."/>
            <person name="Song R."/>
        </authorList>
    </citation>
    <scope>NUCLEOTIDE SEQUENCE [LARGE SCALE GENOMIC DNA]</scope>
</reference>